<dbReference type="AlphaFoldDB" id="A0A6N3F2Z9"/>
<dbReference type="EMBL" id="CACRTV010000057">
    <property type="protein sequence ID" value="VYU46497.1"/>
    <property type="molecule type" value="Genomic_DNA"/>
</dbReference>
<sequence>MSRKEKLIVFMVCALVLILGALGETGVQNSTPMFNDEMYNATVVKNVTLVGRVVVSGVMAIAVLMMIKFTKGKRHNERQTKETERTI</sequence>
<feature type="transmembrane region" description="Helical" evidence="1">
    <location>
        <begin position="47"/>
        <end position="67"/>
    </location>
</feature>
<name>A0A6N3F2Z9_9CLOT</name>
<reference evidence="2" key="1">
    <citation type="submission" date="2019-11" db="EMBL/GenBank/DDBJ databases">
        <authorList>
            <person name="Feng L."/>
        </authorList>
    </citation>
    <scope>NUCLEOTIDE SEQUENCE</scope>
    <source>
        <strain evidence="2">CParaputrificumLFYP93</strain>
    </source>
</reference>
<keyword evidence="1" id="KW-0812">Transmembrane</keyword>
<proteinExistence type="predicted"/>
<protein>
    <submittedName>
        <fullName evidence="2">Uncharacterized protein</fullName>
    </submittedName>
</protein>
<accession>A0A6N3F2Z9</accession>
<evidence type="ECO:0000313" key="2">
    <source>
        <dbReference type="EMBL" id="VYU46497.1"/>
    </source>
</evidence>
<dbReference type="RefSeq" id="WP_156561740.1">
    <property type="nucleotide sequence ID" value="NZ_CACRTV010000057.1"/>
</dbReference>
<keyword evidence="1" id="KW-0472">Membrane</keyword>
<gene>
    <name evidence="2" type="ORF">CPLFYP93_02371</name>
</gene>
<keyword evidence="1" id="KW-1133">Transmembrane helix</keyword>
<evidence type="ECO:0000256" key="1">
    <source>
        <dbReference type="SAM" id="Phobius"/>
    </source>
</evidence>
<organism evidence="2">
    <name type="scientific">Clostridium paraputrificum</name>
    <dbReference type="NCBI Taxonomy" id="29363"/>
    <lineage>
        <taxon>Bacteria</taxon>
        <taxon>Bacillati</taxon>
        <taxon>Bacillota</taxon>
        <taxon>Clostridia</taxon>
        <taxon>Eubacteriales</taxon>
        <taxon>Clostridiaceae</taxon>
        <taxon>Clostridium</taxon>
    </lineage>
</organism>